<dbReference type="KEGG" id="dgr:6570914"/>
<dbReference type="OMA" id="KERNDTN"/>
<keyword evidence="3" id="KW-0965">Cell junction</keyword>
<evidence type="ECO:0000256" key="4">
    <source>
        <dbReference type="ARBA" id="ARBA00023054"/>
    </source>
</evidence>
<dbReference type="STRING" id="7222.B4K1H0"/>
<evidence type="ECO:0000256" key="2">
    <source>
        <dbReference type="ARBA" id="ARBA00009052"/>
    </source>
</evidence>
<dbReference type="eggNOG" id="KOG3819">
    <property type="taxonomic scope" value="Eukaryota"/>
</dbReference>
<dbReference type="Pfam" id="PF10226">
    <property type="entry name" value="CCDC85"/>
    <property type="match status" value="1"/>
</dbReference>
<dbReference type="SMR" id="B4K1H0"/>
<dbReference type="AlphaFoldDB" id="B4K1H0"/>
<dbReference type="PANTHER" id="PTHR13546">
    <property type="entry name" value="RE60986P"/>
    <property type="match status" value="1"/>
</dbReference>
<dbReference type="EMBL" id="CH917310">
    <property type="protein sequence ID" value="EDV90370.1"/>
    <property type="molecule type" value="Genomic_DNA"/>
</dbReference>
<evidence type="ECO:0000256" key="3">
    <source>
        <dbReference type="ARBA" id="ARBA00022949"/>
    </source>
</evidence>
<reference evidence="7 8" key="1">
    <citation type="journal article" date="2007" name="Nature">
        <title>Evolution of genes and genomes on the Drosophila phylogeny.</title>
        <authorList>
            <consortium name="Drosophila 12 Genomes Consortium"/>
            <person name="Clark A.G."/>
            <person name="Eisen M.B."/>
            <person name="Smith D.R."/>
            <person name="Bergman C.M."/>
            <person name="Oliver B."/>
            <person name="Markow T.A."/>
            <person name="Kaufman T.C."/>
            <person name="Kellis M."/>
            <person name="Gelbart W."/>
            <person name="Iyer V.N."/>
            <person name="Pollard D.A."/>
            <person name="Sackton T.B."/>
            <person name="Larracuente A.M."/>
            <person name="Singh N.D."/>
            <person name="Abad J.P."/>
            <person name="Abt D.N."/>
            <person name="Adryan B."/>
            <person name="Aguade M."/>
            <person name="Akashi H."/>
            <person name="Anderson W.W."/>
            <person name="Aquadro C.F."/>
            <person name="Ardell D.H."/>
            <person name="Arguello R."/>
            <person name="Artieri C.G."/>
            <person name="Barbash D.A."/>
            <person name="Barker D."/>
            <person name="Barsanti P."/>
            <person name="Batterham P."/>
            <person name="Batzoglou S."/>
            <person name="Begun D."/>
            <person name="Bhutkar A."/>
            <person name="Blanco E."/>
            <person name="Bosak S.A."/>
            <person name="Bradley R.K."/>
            <person name="Brand A.D."/>
            <person name="Brent M.R."/>
            <person name="Brooks A.N."/>
            <person name="Brown R.H."/>
            <person name="Butlin R.K."/>
            <person name="Caggese C."/>
            <person name="Calvi B.R."/>
            <person name="Bernardo de Carvalho A."/>
            <person name="Caspi A."/>
            <person name="Castrezana S."/>
            <person name="Celniker S.E."/>
            <person name="Chang J.L."/>
            <person name="Chapple C."/>
            <person name="Chatterji S."/>
            <person name="Chinwalla A."/>
            <person name="Civetta A."/>
            <person name="Clifton S.W."/>
            <person name="Comeron J.M."/>
            <person name="Costello J.C."/>
            <person name="Coyne J.A."/>
            <person name="Daub J."/>
            <person name="David R.G."/>
            <person name="Delcher A.L."/>
            <person name="Delehaunty K."/>
            <person name="Do C.B."/>
            <person name="Ebling H."/>
            <person name="Edwards K."/>
            <person name="Eickbush T."/>
            <person name="Evans J.D."/>
            <person name="Filipski A."/>
            <person name="Findeiss S."/>
            <person name="Freyhult E."/>
            <person name="Fulton L."/>
            <person name="Fulton R."/>
            <person name="Garcia A.C."/>
            <person name="Gardiner A."/>
            <person name="Garfield D.A."/>
            <person name="Garvin B.E."/>
            <person name="Gibson G."/>
            <person name="Gilbert D."/>
            <person name="Gnerre S."/>
            <person name="Godfrey J."/>
            <person name="Good R."/>
            <person name="Gotea V."/>
            <person name="Gravely B."/>
            <person name="Greenberg A.J."/>
            <person name="Griffiths-Jones S."/>
            <person name="Gross S."/>
            <person name="Guigo R."/>
            <person name="Gustafson E.A."/>
            <person name="Haerty W."/>
            <person name="Hahn M.W."/>
            <person name="Halligan D.L."/>
            <person name="Halpern A.L."/>
            <person name="Halter G.M."/>
            <person name="Han M.V."/>
            <person name="Heger A."/>
            <person name="Hillier L."/>
            <person name="Hinrichs A.S."/>
            <person name="Holmes I."/>
            <person name="Hoskins R.A."/>
            <person name="Hubisz M.J."/>
            <person name="Hultmark D."/>
            <person name="Huntley M.A."/>
            <person name="Jaffe D.B."/>
            <person name="Jagadeeshan S."/>
            <person name="Jeck W.R."/>
            <person name="Johnson J."/>
            <person name="Jones C.D."/>
            <person name="Jordan W.C."/>
            <person name="Karpen G.H."/>
            <person name="Kataoka E."/>
            <person name="Keightley P.D."/>
            <person name="Kheradpour P."/>
            <person name="Kirkness E.F."/>
            <person name="Koerich L.B."/>
            <person name="Kristiansen K."/>
            <person name="Kudrna D."/>
            <person name="Kulathinal R.J."/>
            <person name="Kumar S."/>
            <person name="Kwok R."/>
            <person name="Lander E."/>
            <person name="Langley C.H."/>
            <person name="Lapoint R."/>
            <person name="Lazzaro B.P."/>
            <person name="Lee S.J."/>
            <person name="Levesque L."/>
            <person name="Li R."/>
            <person name="Lin C.F."/>
            <person name="Lin M.F."/>
            <person name="Lindblad-Toh K."/>
            <person name="Llopart A."/>
            <person name="Long M."/>
            <person name="Low L."/>
            <person name="Lozovsky E."/>
            <person name="Lu J."/>
            <person name="Luo M."/>
            <person name="Machado C.A."/>
            <person name="Makalowski W."/>
            <person name="Marzo M."/>
            <person name="Matsuda M."/>
            <person name="Matzkin L."/>
            <person name="McAllister B."/>
            <person name="McBride C.S."/>
            <person name="McKernan B."/>
            <person name="McKernan K."/>
            <person name="Mendez-Lago M."/>
            <person name="Minx P."/>
            <person name="Mollenhauer M.U."/>
            <person name="Montooth K."/>
            <person name="Mount S.M."/>
            <person name="Mu X."/>
            <person name="Myers E."/>
            <person name="Negre B."/>
            <person name="Newfeld S."/>
            <person name="Nielsen R."/>
            <person name="Noor M.A."/>
            <person name="O'Grady P."/>
            <person name="Pachter L."/>
            <person name="Papaceit M."/>
            <person name="Parisi M.J."/>
            <person name="Parisi M."/>
            <person name="Parts L."/>
            <person name="Pedersen J.S."/>
            <person name="Pesole G."/>
            <person name="Phillippy A.M."/>
            <person name="Ponting C.P."/>
            <person name="Pop M."/>
            <person name="Porcelli D."/>
            <person name="Powell J.R."/>
            <person name="Prohaska S."/>
            <person name="Pruitt K."/>
            <person name="Puig M."/>
            <person name="Quesneville H."/>
            <person name="Ram K.R."/>
            <person name="Rand D."/>
            <person name="Rasmussen M.D."/>
            <person name="Reed L.K."/>
            <person name="Reenan R."/>
            <person name="Reily A."/>
            <person name="Remington K.A."/>
            <person name="Rieger T.T."/>
            <person name="Ritchie M.G."/>
            <person name="Robin C."/>
            <person name="Rogers Y.H."/>
            <person name="Rohde C."/>
            <person name="Rozas J."/>
            <person name="Rubenfield M.J."/>
            <person name="Ruiz A."/>
            <person name="Russo S."/>
            <person name="Salzberg S.L."/>
            <person name="Sanchez-Gracia A."/>
            <person name="Saranga D.J."/>
            <person name="Sato H."/>
            <person name="Schaeffer S.W."/>
            <person name="Schatz M.C."/>
            <person name="Schlenke T."/>
            <person name="Schwartz R."/>
            <person name="Segarra C."/>
            <person name="Singh R.S."/>
            <person name="Sirot L."/>
            <person name="Sirota M."/>
            <person name="Sisneros N.B."/>
            <person name="Smith C.D."/>
            <person name="Smith T.F."/>
            <person name="Spieth J."/>
            <person name="Stage D.E."/>
            <person name="Stark A."/>
            <person name="Stephan W."/>
            <person name="Strausberg R.L."/>
            <person name="Strempel S."/>
            <person name="Sturgill D."/>
            <person name="Sutton G."/>
            <person name="Sutton G.G."/>
            <person name="Tao W."/>
            <person name="Teichmann S."/>
            <person name="Tobari Y.N."/>
            <person name="Tomimura Y."/>
            <person name="Tsolas J.M."/>
            <person name="Valente V.L."/>
            <person name="Venter E."/>
            <person name="Venter J.C."/>
            <person name="Vicario S."/>
            <person name="Vieira F.G."/>
            <person name="Vilella A.J."/>
            <person name="Villasante A."/>
            <person name="Walenz B."/>
            <person name="Wang J."/>
            <person name="Wasserman M."/>
            <person name="Watts T."/>
            <person name="Wilson D."/>
            <person name="Wilson R.K."/>
            <person name="Wing R.A."/>
            <person name="Wolfner M.F."/>
            <person name="Wong A."/>
            <person name="Wong G.K."/>
            <person name="Wu C.I."/>
            <person name="Wu G."/>
            <person name="Yamamoto D."/>
            <person name="Yang H.P."/>
            <person name="Yang S.P."/>
            <person name="Yorke J.A."/>
            <person name="Yoshida K."/>
            <person name="Zdobnov E."/>
            <person name="Zhang P."/>
            <person name="Zhang Y."/>
            <person name="Zimin A.V."/>
            <person name="Baldwin J."/>
            <person name="Abdouelleil A."/>
            <person name="Abdulkadir J."/>
            <person name="Abebe A."/>
            <person name="Abera B."/>
            <person name="Abreu J."/>
            <person name="Acer S.C."/>
            <person name="Aftuck L."/>
            <person name="Alexander A."/>
            <person name="An P."/>
            <person name="Anderson E."/>
            <person name="Anderson S."/>
            <person name="Arachi H."/>
            <person name="Azer M."/>
            <person name="Bachantsang P."/>
            <person name="Barry A."/>
            <person name="Bayul T."/>
            <person name="Berlin A."/>
            <person name="Bessette D."/>
            <person name="Bloom T."/>
            <person name="Blye J."/>
            <person name="Boguslavskiy L."/>
            <person name="Bonnet C."/>
            <person name="Boukhgalter B."/>
            <person name="Bourzgui I."/>
            <person name="Brown A."/>
            <person name="Cahill P."/>
            <person name="Channer S."/>
            <person name="Cheshatsang Y."/>
            <person name="Chuda L."/>
            <person name="Citroen M."/>
            <person name="Collymore A."/>
            <person name="Cooke P."/>
            <person name="Costello M."/>
            <person name="D'Aco K."/>
            <person name="Daza R."/>
            <person name="De Haan G."/>
            <person name="DeGray S."/>
            <person name="DeMaso C."/>
            <person name="Dhargay N."/>
            <person name="Dooley K."/>
            <person name="Dooley E."/>
            <person name="Doricent M."/>
            <person name="Dorje P."/>
            <person name="Dorjee K."/>
            <person name="Dupes A."/>
            <person name="Elong R."/>
            <person name="Falk J."/>
            <person name="Farina A."/>
            <person name="Faro S."/>
            <person name="Ferguson D."/>
            <person name="Fisher S."/>
            <person name="Foley C.D."/>
            <person name="Franke A."/>
            <person name="Friedrich D."/>
            <person name="Gadbois L."/>
            <person name="Gearin G."/>
            <person name="Gearin C.R."/>
            <person name="Giannoukos G."/>
            <person name="Goode T."/>
            <person name="Graham J."/>
            <person name="Grandbois E."/>
            <person name="Grewal S."/>
            <person name="Gyaltsen K."/>
            <person name="Hafez N."/>
            <person name="Hagos B."/>
            <person name="Hall J."/>
            <person name="Henson C."/>
            <person name="Hollinger A."/>
            <person name="Honan T."/>
            <person name="Huard M.D."/>
            <person name="Hughes L."/>
            <person name="Hurhula B."/>
            <person name="Husby M.E."/>
            <person name="Kamat A."/>
            <person name="Kanga B."/>
            <person name="Kashin S."/>
            <person name="Khazanovich D."/>
            <person name="Kisner P."/>
            <person name="Lance K."/>
            <person name="Lara M."/>
            <person name="Lee W."/>
            <person name="Lennon N."/>
            <person name="Letendre F."/>
            <person name="LeVine R."/>
            <person name="Lipovsky A."/>
            <person name="Liu X."/>
            <person name="Liu J."/>
            <person name="Liu S."/>
            <person name="Lokyitsang T."/>
            <person name="Lokyitsang Y."/>
            <person name="Lubonja R."/>
            <person name="Lui A."/>
            <person name="MacDonald P."/>
            <person name="Magnisalis V."/>
            <person name="Maru K."/>
            <person name="Matthews C."/>
            <person name="McCusker W."/>
            <person name="McDonough S."/>
            <person name="Mehta T."/>
            <person name="Meldrim J."/>
            <person name="Meneus L."/>
            <person name="Mihai O."/>
            <person name="Mihalev A."/>
            <person name="Mihova T."/>
            <person name="Mittelman R."/>
            <person name="Mlenga V."/>
            <person name="Montmayeur A."/>
            <person name="Mulrain L."/>
            <person name="Navidi A."/>
            <person name="Naylor J."/>
            <person name="Negash T."/>
            <person name="Nguyen T."/>
            <person name="Nguyen N."/>
            <person name="Nicol R."/>
            <person name="Norbu C."/>
            <person name="Norbu N."/>
            <person name="Novod N."/>
            <person name="O'Neill B."/>
            <person name="Osman S."/>
            <person name="Markiewicz E."/>
            <person name="Oyono O.L."/>
            <person name="Patti C."/>
            <person name="Phunkhang P."/>
            <person name="Pierre F."/>
            <person name="Priest M."/>
            <person name="Raghuraman S."/>
            <person name="Rege F."/>
            <person name="Reyes R."/>
            <person name="Rise C."/>
            <person name="Rogov P."/>
            <person name="Ross K."/>
            <person name="Ryan E."/>
            <person name="Settipalli S."/>
            <person name="Shea T."/>
            <person name="Sherpa N."/>
            <person name="Shi L."/>
            <person name="Shih D."/>
            <person name="Sparrow T."/>
            <person name="Spaulding J."/>
            <person name="Stalker J."/>
            <person name="Stange-Thomann N."/>
            <person name="Stavropoulos S."/>
            <person name="Stone C."/>
            <person name="Strader C."/>
            <person name="Tesfaye S."/>
            <person name="Thomson T."/>
            <person name="Thoulutsang Y."/>
            <person name="Thoulutsang D."/>
            <person name="Topham K."/>
            <person name="Topping I."/>
            <person name="Tsamla T."/>
            <person name="Vassiliev H."/>
            <person name="Vo A."/>
            <person name="Wangchuk T."/>
            <person name="Wangdi T."/>
            <person name="Weiand M."/>
            <person name="Wilkinson J."/>
            <person name="Wilson A."/>
            <person name="Yadav S."/>
            <person name="Young G."/>
            <person name="Yu Q."/>
            <person name="Zembek L."/>
            <person name="Zhong D."/>
            <person name="Zimmer A."/>
            <person name="Zwirko Z."/>
            <person name="Jaffe D.B."/>
            <person name="Alvarez P."/>
            <person name="Brockman W."/>
            <person name="Butler J."/>
            <person name="Chin C."/>
            <person name="Gnerre S."/>
            <person name="Grabherr M."/>
            <person name="Kleber M."/>
            <person name="Mauceli E."/>
            <person name="MacCallum I."/>
        </authorList>
    </citation>
    <scope>NUCLEOTIDE SEQUENCE [LARGE SCALE GENOMIC DNA]</scope>
    <source>
        <strain evidence="8">Tucson 15287-2541.00</strain>
    </source>
</reference>
<evidence type="ECO:0000313" key="7">
    <source>
        <dbReference type="EMBL" id="EDV90370.1"/>
    </source>
</evidence>
<feature type="coiled-coil region" evidence="5">
    <location>
        <begin position="379"/>
        <end position="413"/>
    </location>
</feature>
<organism evidence="8">
    <name type="scientific">Drosophila grimshawi</name>
    <name type="common">Hawaiian fruit fly</name>
    <name type="synonym">Idiomyia grimshawi</name>
    <dbReference type="NCBI Taxonomy" id="7222"/>
    <lineage>
        <taxon>Eukaryota</taxon>
        <taxon>Metazoa</taxon>
        <taxon>Ecdysozoa</taxon>
        <taxon>Arthropoda</taxon>
        <taxon>Hexapoda</taxon>
        <taxon>Insecta</taxon>
        <taxon>Pterygota</taxon>
        <taxon>Neoptera</taxon>
        <taxon>Endopterygota</taxon>
        <taxon>Diptera</taxon>
        <taxon>Brachycera</taxon>
        <taxon>Muscomorpha</taxon>
        <taxon>Ephydroidea</taxon>
        <taxon>Drosophilidae</taxon>
        <taxon>Drosophila</taxon>
        <taxon>Hawaiian Drosophila</taxon>
    </lineage>
</organism>
<dbReference type="PANTHER" id="PTHR13546:SF15">
    <property type="entry name" value="CCDC85"/>
    <property type="match status" value="1"/>
</dbReference>
<dbReference type="FunCoup" id="B4K1H0">
    <property type="interactions" value="119"/>
</dbReference>
<feature type="coiled-coil region" evidence="5">
    <location>
        <begin position="319"/>
        <end position="353"/>
    </location>
</feature>
<evidence type="ECO:0000256" key="5">
    <source>
        <dbReference type="SAM" id="Coils"/>
    </source>
</evidence>
<sequence>MSGNQKQQQQHQQPQQQQQLPQKQQQQQQKTLTTTSTVAAANILGNNLVHINSVDKSVHKTTTATATATATTTAISKQQQQQQFQQRRSLLPATVTTTAAAQQSVTAAAPLQAAAAAAAQSHQLQTVATIHQPHSTQQQQQTQATASRLPIQQQQQLLAGNPKELAAHSHLPHTRRSFYQLQQQQQQQATLKAAHLKAPAHSIPPRYQPPPQPGPGSGILKPHLPLKYPPDIPQLTSIYIPDSVKQQQQQQQQQQRQQQQQQQARYLHQQQQQHQQSSKAQQDMLKFVRKPEQEHPSPNASVTSSVATGIPTANGGRLTVEQNRQLQSLVNELRSLKEQNQRLLDDNQELRDLCCFLDDDRQKGRKLAREWQRFGRYTASVMRQEVAAYQNKLRQLDDKQQELITDNLELKELCLYLDEERAHMAANALCAGCGAATRNALRDDGDGSSSSTNADETITALRNYAEQRQLPDLRNAHTLNDQTLQYVRSLERRIQQLEEERTTPTANLQQQSQQQQQQQQQQHQSQPQAQQPASVAASPKSAPSPHTHTQQDISQAVAAAAAAAAALPEPISGRPEAVVRALQVLEVREQLERDRLGNLAGSALDQMDDGEKALVREMCNVVWRKLEGSPHGPTALEPL</sequence>
<dbReference type="OrthoDB" id="10056395at2759"/>
<evidence type="ECO:0000256" key="1">
    <source>
        <dbReference type="ARBA" id="ARBA00004536"/>
    </source>
</evidence>
<keyword evidence="4 5" id="KW-0175">Coiled coil</keyword>
<dbReference type="GO" id="GO:0005912">
    <property type="term" value="C:adherens junction"/>
    <property type="evidence" value="ECO:0007669"/>
    <property type="project" value="UniProtKB-SubCell"/>
</dbReference>
<feature type="region of interest" description="Disordered" evidence="6">
    <location>
        <begin position="500"/>
        <end position="556"/>
    </location>
</feature>
<evidence type="ECO:0000256" key="6">
    <source>
        <dbReference type="SAM" id="MobiDB-lite"/>
    </source>
</evidence>
<dbReference type="GO" id="GO:0035194">
    <property type="term" value="P:regulatory ncRNA-mediated post-transcriptional gene silencing"/>
    <property type="evidence" value="ECO:0007669"/>
    <property type="project" value="EnsemblMetazoa"/>
</dbReference>
<dbReference type="HOGENOM" id="CLU_428473_0_0_1"/>
<gene>
    <name evidence="7" type="primary">Dgri\GH23373</name>
    <name evidence="7" type="ORF">Dgri_GH23373</name>
</gene>
<dbReference type="InParanoid" id="B4K1H0"/>
<feature type="region of interest" description="Disordered" evidence="6">
    <location>
        <begin position="1"/>
        <end position="31"/>
    </location>
</feature>
<accession>B4K1H0</accession>
<dbReference type="Proteomes" id="UP000001070">
    <property type="component" value="Unassembled WGS sequence"/>
</dbReference>
<feature type="compositionally biased region" description="Low complexity" evidence="6">
    <location>
        <begin position="509"/>
        <end position="545"/>
    </location>
</feature>
<feature type="region of interest" description="Disordered" evidence="6">
    <location>
        <begin position="183"/>
        <end position="317"/>
    </location>
</feature>
<dbReference type="InterPro" id="IPR019359">
    <property type="entry name" value="CCDC85"/>
</dbReference>
<name>B4K1H0_DROGR</name>
<evidence type="ECO:0000313" key="8">
    <source>
        <dbReference type="Proteomes" id="UP000001070"/>
    </source>
</evidence>
<comment type="subcellular location">
    <subcellularLocation>
        <location evidence="1">Cell junction</location>
        <location evidence="1">Adherens junction</location>
    </subcellularLocation>
</comment>
<comment type="similarity">
    <text evidence="2">Belongs to the CCDC85 family.</text>
</comment>
<feature type="compositionally biased region" description="Low complexity" evidence="6">
    <location>
        <begin position="245"/>
        <end position="282"/>
    </location>
</feature>
<feature type="compositionally biased region" description="Polar residues" evidence="6">
    <location>
        <begin position="296"/>
        <end position="307"/>
    </location>
</feature>
<dbReference type="PhylomeDB" id="B4K1H0"/>
<keyword evidence="8" id="KW-1185">Reference proteome</keyword>
<feature type="compositionally biased region" description="Low complexity" evidence="6">
    <location>
        <begin position="1"/>
        <end position="30"/>
    </location>
</feature>
<proteinExistence type="inferred from homology"/>
<protein>
    <submittedName>
        <fullName evidence="7">GH23373</fullName>
    </submittedName>
</protein>